<dbReference type="RefSeq" id="WP_318596856.1">
    <property type="nucleotide sequence ID" value="NZ_JAWSTH010000019.1"/>
</dbReference>
<sequence length="465" mass="49786">MPLRSDRPLLRRARTALAVTAGAAALAAAAAPAAQADSIAYVKDGNIWLSTSDGARQLQVTTAGGYSTVSQDKYGDMIATHGTRLHWLGRDGVVRADFYTPVSTGPGAQSGSDGRQWYGPFDPKLSPDGRKVAYHWYYRQIDGGCLPEFQTVCVYMRQGTGYSKPDQITSLDDPQFKSQTGWIYPTWTNDGDATVLSDPSPAIGNEDLVIHTPYPFEGTDGLARWANEADVQLHDGEFDHTHRKMAYVAGDNHERLRIYRTPEGLYPYFPRGCYEIGNPVGGRFDGPTWSPDGSKLAFAQGDGIYVADVPALTLDPCNQGATEPRMLIPGGRSADWGPADVPPARAVAPPVDPRAPTRPAPVKTSAKLAGKPATKQALASRGVALKISCATACKVSASVRLGARRLGAGSVRLKGAGSRTLTVKIAKAQRARLLKARKPRVRVQITIAPVGGGKQVTKTISLPLK</sequence>
<evidence type="ECO:0000313" key="3">
    <source>
        <dbReference type="EMBL" id="MDW5594577.1"/>
    </source>
</evidence>
<comment type="caution">
    <text evidence="3">The sequence shown here is derived from an EMBL/GenBank/DDBJ whole genome shotgun (WGS) entry which is preliminary data.</text>
</comment>
<keyword evidence="4" id="KW-1185">Reference proteome</keyword>
<gene>
    <name evidence="3" type="ORF">R7226_09530</name>
</gene>
<evidence type="ECO:0008006" key="5">
    <source>
        <dbReference type="Google" id="ProtNLM"/>
    </source>
</evidence>
<evidence type="ECO:0000313" key="4">
    <source>
        <dbReference type="Proteomes" id="UP001284601"/>
    </source>
</evidence>
<feature type="region of interest" description="Disordered" evidence="1">
    <location>
        <begin position="347"/>
        <end position="368"/>
    </location>
</feature>
<protein>
    <recommendedName>
        <fullName evidence="5">WD40 repeat protein</fullName>
    </recommendedName>
</protein>
<feature type="chain" id="PRO_5046511434" description="WD40 repeat protein" evidence="2">
    <location>
        <begin position="37"/>
        <end position="465"/>
    </location>
</feature>
<name>A0ABU4HPE7_9ACTN</name>
<evidence type="ECO:0000256" key="1">
    <source>
        <dbReference type="SAM" id="MobiDB-lite"/>
    </source>
</evidence>
<keyword evidence="2" id="KW-0732">Signal</keyword>
<organism evidence="3 4">
    <name type="scientific">Conexibacter stalactiti</name>
    <dbReference type="NCBI Taxonomy" id="1940611"/>
    <lineage>
        <taxon>Bacteria</taxon>
        <taxon>Bacillati</taxon>
        <taxon>Actinomycetota</taxon>
        <taxon>Thermoleophilia</taxon>
        <taxon>Solirubrobacterales</taxon>
        <taxon>Conexibacteraceae</taxon>
        <taxon>Conexibacter</taxon>
    </lineage>
</organism>
<feature type="compositionally biased region" description="Pro residues" evidence="1">
    <location>
        <begin position="350"/>
        <end position="359"/>
    </location>
</feature>
<dbReference type="SUPFAM" id="SSF69322">
    <property type="entry name" value="Tricorn protease domain 2"/>
    <property type="match status" value="1"/>
</dbReference>
<reference evidence="4" key="1">
    <citation type="submission" date="2023-07" db="EMBL/GenBank/DDBJ databases">
        <title>Conexibacter stalactiti sp. nov., isolated from stalactites in a lava cave and emended description of the genus Conexibacter.</title>
        <authorList>
            <person name="Lee S.D."/>
        </authorList>
    </citation>
    <scope>NUCLEOTIDE SEQUENCE [LARGE SCALE GENOMIC DNA]</scope>
    <source>
        <strain evidence="4">KCTC 39840</strain>
    </source>
</reference>
<dbReference type="Pfam" id="PF07676">
    <property type="entry name" value="PD40"/>
    <property type="match status" value="1"/>
</dbReference>
<reference evidence="3 4" key="2">
    <citation type="submission" date="2023-10" db="EMBL/GenBank/DDBJ databases">
        <authorList>
            <person name="Han X.F."/>
        </authorList>
    </citation>
    <scope>NUCLEOTIDE SEQUENCE [LARGE SCALE GENOMIC DNA]</scope>
    <source>
        <strain evidence="3 4">KCTC 39840</strain>
    </source>
</reference>
<accession>A0ABU4HPE7</accession>
<dbReference type="InterPro" id="IPR006311">
    <property type="entry name" value="TAT_signal"/>
</dbReference>
<dbReference type="InterPro" id="IPR011659">
    <property type="entry name" value="WD40"/>
</dbReference>
<proteinExistence type="predicted"/>
<evidence type="ECO:0000256" key="2">
    <source>
        <dbReference type="SAM" id="SignalP"/>
    </source>
</evidence>
<dbReference type="EMBL" id="JAWSTH010000019">
    <property type="protein sequence ID" value="MDW5594577.1"/>
    <property type="molecule type" value="Genomic_DNA"/>
</dbReference>
<feature type="signal peptide" evidence="2">
    <location>
        <begin position="1"/>
        <end position="36"/>
    </location>
</feature>
<dbReference type="PROSITE" id="PS51318">
    <property type="entry name" value="TAT"/>
    <property type="match status" value="1"/>
</dbReference>
<dbReference type="Proteomes" id="UP001284601">
    <property type="component" value="Unassembled WGS sequence"/>
</dbReference>